<reference evidence="3" key="1">
    <citation type="journal article" date="2020" name="Nature">
        <title>Giant virus diversity and host interactions through global metagenomics.</title>
        <authorList>
            <person name="Schulz F."/>
            <person name="Roux S."/>
            <person name="Paez-Espino D."/>
            <person name="Jungbluth S."/>
            <person name="Walsh D.A."/>
            <person name="Denef V.J."/>
            <person name="McMahon K.D."/>
            <person name="Konstantinidis K.T."/>
            <person name="Eloe-Fadrosh E.A."/>
            <person name="Kyrpides N.C."/>
            <person name="Woyke T."/>
        </authorList>
    </citation>
    <scope>NUCLEOTIDE SEQUENCE</scope>
    <source>
        <strain evidence="3">GVMAG-S-1101182-85</strain>
    </source>
</reference>
<accession>A0A6C0K8S2</accession>
<evidence type="ECO:0000256" key="1">
    <source>
        <dbReference type="SAM" id="MobiDB-lite"/>
    </source>
</evidence>
<evidence type="ECO:0000256" key="2">
    <source>
        <dbReference type="SAM" id="Phobius"/>
    </source>
</evidence>
<organism evidence="3">
    <name type="scientific">viral metagenome</name>
    <dbReference type="NCBI Taxonomy" id="1070528"/>
    <lineage>
        <taxon>unclassified sequences</taxon>
        <taxon>metagenomes</taxon>
        <taxon>organismal metagenomes</taxon>
    </lineage>
</organism>
<keyword evidence="2" id="KW-1133">Transmembrane helix</keyword>
<dbReference type="EMBL" id="MN740830">
    <property type="protein sequence ID" value="QHU14109.1"/>
    <property type="molecule type" value="Genomic_DNA"/>
</dbReference>
<evidence type="ECO:0000313" key="3">
    <source>
        <dbReference type="EMBL" id="QHU14109.1"/>
    </source>
</evidence>
<proteinExistence type="predicted"/>
<feature type="region of interest" description="Disordered" evidence="1">
    <location>
        <begin position="47"/>
        <end position="67"/>
    </location>
</feature>
<protein>
    <submittedName>
        <fullName evidence="3">Uncharacterized protein</fullName>
    </submittedName>
</protein>
<keyword evidence="2" id="KW-0472">Membrane</keyword>
<keyword evidence="2" id="KW-0812">Transmembrane</keyword>
<name>A0A6C0K8S2_9ZZZZ</name>
<dbReference type="AlphaFoldDB" id="A0A6C0K8S2"/>
<sequence length="125" mass="13424">MPLPPEAPFNPKVSAVPTLDASSGNPNAYKDPKSVASMGLKLQAMTDQSAADTLYDPPPPPRDGKEGFQVQKLYKSSPWITQTEACRKTEGFQGSLTESTTQQWTLLALAAGAAGLLICSFIRRK</sequence>
<feature type="transmembrane region" description="Helical" evidence="2">
    <location>
        <begin position="104"/>
        <end position="122"/>
    </location>
</feature>
<feature type="region of interest" description="Disordered" evidence="1">
    <location>
        <begin position="1"/>
        <end position="33"/>
    </location>
</feature>